<proteinExistence type="predicted"/>
<comment type="caution">
    <text evidence="1">The sequence shown here is derived from an EMBL/GenBank/DDBJ whole genome shotgun (WGS) entry which is preliminary data.</text>
</comment>
<name>A0ABT7NPN6_9SPHI</name>
<dbReference type="RefSeq" id="WP_149526472.1">
    <property type="nucleotide sequence ID" value="NZ_CP030848.1"/>
</dbReference>
<evidence type="ECO:0000313" key="2">
    <source>
        <dbReference type="Proteomes" id="UP001170954"/>
    </source>
</evidence>
<reference evidence="1" key="2">
    <citation type="journal article" date="2022" name="Sci. Total Environ.">
        <title>Prevalence, transmission, and molecular epidemiology of tet(X)-positive bacteria among humans, animals, and environmental niches in China: An epidemiological, and genomic-based study.</title>
        <authorList>
            <person name="Dong N."/>
            <person name="Zeng Y."/>
            <person name="Cai C."/>
            <person name="Sun C."/>
            <person name="Lu J."/>
            <person name="Liu C."/>
            <person name="Zhou H."/>
            <person name="Sun Q."/>
            <person name="Shu L."/>
            <person name="Wang H."/>
            <person name="Wang Y."/>
            <person name="Wang S."/>
            <person name="Wu C."/>
            <person name="Chan E.W."/>
            <person name="Chen G."/>
            <person name="Shen Z."/>
            <person name="Chen S."/>
            <person name="Zhang R."/>
        </authorList>
    </citation>
    <scope>NUCLEOTIDE SEQUENCE</scope>
    <source>
        <strain evidence="1">R1692</strain>
    </source>
</reference>
<protein>
    <recommendedName>
        <fullName evidence="3">Integral membrane protein</fullName>
    </recommendedName>
</protein>
<evidence type="ECO:0000313" key="1">
    <source>
        <dbReference type="EMBL" id="MDM1049225.1"/>
    </source>
</evidence>
<accession>A0ABT7NPN6</accession>
<keyword evidence="2" id="KW-1185">Reference proteome</keyword>
<evidence type="ECO:0008006" key="3">
    <source>
        <dbReference type="Google" id="ProtNLM"/>
    </source>
</evidence>
<dbReference type="EMBL" id="JACAGK010000040">
    <property type="protein sequence ID" value="MDM1049225.1"/>
    <property type="molecule type" value="Genomic_DNA"/>
</dbReference>
<reference evidence="1" key="1">
    <citation type="submission" date="2020-06" db="EMBL/GenBank/DDBJ databases">
        <authorList>
            <person name="Dong N."/>
        </authorList>
    </citation>
    <scope>NUCLEOTIDE SEQUENCE</scope>
    <source>
        <strain evidence="1">R1692</strain>
    </source>
</reference>
<dbReference type="Proteomes" id="UP001170954">
    <property type="component" value="Unassembled WGS sequence"/>
</dbReference>
<gene>
    <name evidence="1" type="ORF">HX018_13365</name>
</gene>
<organism evidence="1 2">
    <name type="scientific">Sphingobacterium hotanense</name>
    <dbReference type="NCBI Taxonomy" id="649196"/>
    <lineage>
        <taxon>Bacteria</taxon>
        <taxon>Pseudomonadati</taxon>
        <taxon>Bacteroidota</taxon>
        <taxon>Sphingobacteriia</taxon>
        <taxon>Sphingobacteriales</taxon>
        <taxon>Sphingobacteriaceae</taxon>
        <taxon>Sphingobacterium</taxon>
    </lineage>
</organism>
<sequence length="293" mass="33636">MRNSFTSILLFTVFIFSVLTISAQEMGTVRTALGKADHPALGEISGIVSSRTYPGKYWVHNDSGDTGRIFLIDSVAKMSCEFHLEGVDAKDVEDIAWVRDKGKNYILLADIGDNLAKREEIKLYYFEEPMMKTGVSKDTIASTAIRTIVLNYPDKARDAEAIFVDPVDQRFYLISKRDFYSTLYSADIFKFKKDRYILRKEMEFPFTFVTAADIAENGDVIIVKNLTQVFYWDRKTEESIISSLRKPFQKVSYSVEPQGEAIAFDHFPFTFVTISERPFGLDAYLYQYKYTKP</sequence>